<reference evidence="2 3" key="1">
    <citation type="journal article" date="2020" name="Int. J. Syst. Evol. Microbiol.">
        <title>Sulfuracidifex tepidarius gen. nov., sp. nov. and transfer of Sulfolobus metallicus Huber and Stetter 1992 to the genus Sulfuracidifex as Sulfuracidifex metallicus comb. nov.</title>
        <authorList>
            <person name="Itoh T."/>
            <person name="Miura T."/>
            <person name="Sakai H.D."/>
            <person name="Kato S."/>
            <person name="Ohkuma M."/>
            <person name="Takashina T."/>
        </authorList>
    </citation>
    <scope>NUCLEOTIDE SEQUENCE [LARGE SCALE GENOMIC DNA]</scope>
    <source>
        <strain evidence="2 3">IC-006</strain>
    </source>
</reference>
<dbReference type="Proteomes" id="UP000322983">
    <property type="component" value="Chromosome"/>
</dbReference>
<dbReference type="RefSeq" id="WP_232049020.1">
    <property type="nucleotide sequence ID" value="NZ_AP018929.1"/>
</dbReference>
<dbReference type="EMBL" id="AP018929">
    <property type="protein sequence ID" value="BBG23736.1"/>
    <property type="molecule type" value="Genomic_DNA"/>
</dbReference>
<proteinExistence type="predicted"/>
<evidence type="ECO:0000313" key="2">
    <source>
        <dbReference type="EMBL" id="BBG23736.1"/>
    </source>
</evidence>
<name>A0A510DU24_9CREN</name>
<accession>A0A510DU24</accession>
<dbReference type="GeneID" id="41714793"/>
<keyword evidence="3" id="KW-1185">Reference proteome</keyword>
<feature type="domain" description="ORF D-335-like" evidence="1">
    <location>
        <begin position="2"/>
        <end position="38"/>
    </location>
</feature>
<protein>
    <recommendedName>
        <fullName evidence="1">ORF D-335-like domain-containing protein</fullName>
    </recommendedName>
</protein>
<gene>
    <name evidence="2" type="ORF">IC006_1027</name>
</gene>
<evidence type="ECO:0000313" key="3">
    <source>
        <dbReference type="Proteomes" id="UP000322983"/>
    </source>
</evidence>
<evidence type="ECO:0000259" key="1">
    <source>
        <dbReference type="Pfam" id="PF07935"/>
    </source>
</evidence>
<dbReference type="InterPro" id="IPR012922">
    <property type="entry name" value="ORF_D-335"/>
</dbReference>
<dbReference type="Pfam" id="PF07935">
    <property type="entry name" value="SSV1_ORF_D-335"/>
    <property type="match status" value="1"/>
</dbReference>
<dbReference type="AlphaFoldDB" id="A0A510DU24"/>
<organism evidence="2 3">
    <name type="scientific">Sulfuracidifex tepidarius</name>
    <dbReference type="NCBI Taxonomy" id="1294262"/>
    <lineage>
        <taxon>Archaea</taxon>
        <taxon>Thermoproteota</taxon>
        <taxon>Thermoprotei</taxon>
        <taxon>Sulfolobales</taxon>
        <taxon>Sulfolobaceae</taxon>
        <taxon>Sulfuracidifex</taxon>
    </lineage>
</organism>
<sequence length="39" mass="4568">MRKGRHYVYKVEHEEGNVRETYVGPLTDVVESYIKLKSG</sequence>
<dbReference type="KEGG" id="step:IC006_1027"/>